<name>A0A0B1ZWP9_9MICO</name>
<dbReference type="RefSeq" id="WP_039402837.1">
    <property type="nucleotide sequence ID" value="NZ_JTDK01000020.1"/>
</dbReference>
<dbReference type="Pfam" id="PF13460">
    <property type="entry name" value="NAD_binding_10"/>
    <property type="match status" value="1"/>
</dbReference>
<keyword evidence="2" id="KW-0604">Photosystem II</keyword>
<dbReference type="Gene3D" id="3.40.50.720">
    <property type="entry name" value="NAD(P)-binding Rossmann-like Domain"/>
    <property type="match status" value="1"/>
</dbReference>
<evidence type="ECO:0000313" key="4">
    <source>
        <dbReference type="EMBL" id="KHK95650.1"/>
    </source>
</evidence>
<keyword evidence="1" id="KW-0602">Photosynthesis</keyword>
<dbReference type="SUPFAM" id="SSF51735">
    <property type="entry name" value="NAD(P)-binding Rossmann-fold domains"/>
    <property type="match status" value="1"/>
</dbReference>
<organism evidence="4 5">
    <name type="scientific">Microbacterium mangrovi</name>
    <dbReference type="NCBI Taxonomy" id="1348253"/>
    <lineage>
        <taxon>Bacteria</taxon>
        <taxon>Bacillati</taxon>
        <taxon>Actinomycetota</taxon>
        <taxon>Actinomycetes</taxon>
        <taxon>Micrococcales</taxon>
        <taxon>Microbacteriaceae</taxon>
        <taxon>Microbacterium</taxon>
    </lineage>
</organism>
<reference evidence="4 5" key="1">
    <citation type="submission" date="2014-11" db="EMBL/GenBank/DDBJ databases">
        <title>Genome sequence of Microbacterium mangrovi MUSC 115(T).</title>
        <authorList>
            <person name="Lee L.-H."/>
        </authorList>
    </citation>
    <scope>NUCLEOTIDE SEQUENCE [LARGE SCALE GENOMIC DNA]</scope>
    <source>
        <strain evidence="4 5">MUSC 115</strain>
    </source>
</reference>
<dbReference type="GO" id="GO:0009523">
    <property type="term" value="C:photosystem II"/>
    <property type="evidence" value="ECO:0007669"/>
    <property type="project" value="UniProtKB-KW"/>
</dbReference>
<comment type="caution">
    <text evidence="4">The sequence shown here is derived from an EMBL/GenBank/DDBJ whole genome shotgun (WGS) entry which is preliminary data.</text>
</comment>
<dbReference type="STRING" id="1348253.LK09_18405"/>
<evidence type="ECO:0000259" key="3">
    <source>
        <dbReference type="Pfam" id="PF13460"/>
    </source>
</evidence>
<gene>
    <name evidence="4" type="ORF">LK09_18405</name>
</gene>
<keyword evidence="5" id="KW-1185">Reference proteome</keyword>
<dbReference type="Proteomes" id="UP000031030">
    <property type="component" value="Unassembled WGS sequence"/>
</dbReference>
<accession>A0A0B1ZWP9</accession>
<dbReference type="GO" id="GO:0015979">
    <property type="term" value="P:photosynthesis"/>
    <property type="evidence" value="ECO:0007669"/>
    <property type="project" value="UniProtKB-KW"/>
</dbReference>
<dbReference type="PANTHER" id="PTHR47128:SF2">
    <property type="entry name" value="PROTEIN HIGH CHLOROPHYLL FLUORESCENCE PHENOTYPE 244, CHLOROPLASTIC"/>
    <property type="match status" value="1"/>
</dbReference>
<evidence type="ECO:0000256" key="1">
    <source>
        <dbReference type="ARBA" id="ARBA00022531"/>
    </source>
</evidence>
<dbReference type="InterPro" id="IPR036291">
    <property type="entry name" value="NAD(P)-bd_dom_sf"/>
</dbReference>
<evidence type="ECO:0000256" key="2">
    <source>
        <dbReference type="ARBA" id="ARBA00023276"/>
    </source>
</evidence>
<evidence type="ECO:0000313" key="5">
    <source>
        <dbReference type="Proteomes" id="UP000031030"/>
    </source>
</evidence>
<proteinExistence type="predicted"/>
<dbReference type="EMBL" id="JTDK01000020">
    <property type="protein sequence ID" value="KHK95650.1"/>
    <property type="molecule type" value="Genomic_DNA"/>
</dbReference>
<dbReference type="AlphaFoldDB" id="A0A0B1ZWP9"/>
<dbReference type="PANTHER" id="PTHR47128">
    <property type="match status" value="1"/>
</dbReference>
<feature type="domain" description="NAD(P)-binding" evidence="3">
    <location>
        <begin position="9"/>
        <end position="149"/>
    </location>
</feature>
<sequence length="247" mass="25919">MTLRIAVAGGTGQAGSEAVRAARERGHDVVVLARATGVDLVAGTGAREALDGVDVVIDASGSGPGDDPTEFHEAVTKTLVSVGAAVGVRHLVVLSIVGCDRAATYPLYAGKLAQERETEAGGIPFTIARTTQFHEFAKLMWRVGKRGPLHFAPQMRSQPVAVREVGEHLVDLAEGAPHGHAPEFAGPREESVLEMTRAYARAIGGGPVIPIRMGGDFGRAQRDGSLLPGPHAKHGRQTYAEWISALS</sequence>
<dbReference type="InterPro" id="IPR044256">
    <property type="entry name" value="HCF244-like"/>
</dbReference>
<protein>
    <recommendedName>
        <fullName evidence="3">NAD(P)-binding domain-containing protein</fullName>
    </recommendedName>
</protein>
<dbReference type="InterPro" id="IPR016040">
    <property type="entry name" value="NAD(P)-bd_dom"/>
</dbReference>